<evidence type="ECO:0000313" key="3">
    <source>
        <dbReference type="Proteomes" id="UP000179807"/>
    </source>
</evidence>
<sequence>MINKQPLFKAAKPKTKKKSNAPVVFLLKLEFPDKTPVKIELPKTLDDLYKKATHVLNLQRPAKHVFDEEGIPFNEIAEIPPKATLYVSSADIKAEEDDDELNLYRKKSPAKSPVKKLPLVKTKPPPTEPENKKDHNTIASVPYTVKDNLRDALLCLYTSMTDEQKQTLNCGDALSTLLDEYQYYLVQHELFRNFIGPSTAVFGTDLGQLTSDWIVDRLKEIKVEFCKFTITGPPQSGKTTLLSQAALIFYQKLLITRVAQKYLMVPINWKILQGIVNDIPKLYNFYIKVTLSALKAVRLDLIPILPTLQKWFESIIVMKSFGNFPPLIQEYTKFPHQKVMEYGRKIHNSWLAENKFHEFLSLITEMPTHIASAFELSGAVFIMDHFDCCGYQITKDGETLDLGHYVSLSISNSPFFVASQDDHDFFNVFEVEKHKTITTTGIITDVEEKSIIISNPNIELKLDMLKGCPGYYATYFRLCDIIDRSNDKIAIKRPNLTPFKSVVDINRQVVAKQELLRFCLILESAQDSEMFDAGKMNQLMVQDFEARVQ</sequence>
<dbReference type="Proteomes" id="UP000179807">
    <property type="component" value="Unassembled WGS sequence"/>
</dbReference>
<gene>
    <name evidence="2" type="ORF">TRFO_11739</name>
</gene>
<dbReference type="VEuPathDB" id="TrichDB:TRFO_11739"/>
<feature type="region of interest" description="Disordered" evidence="1">
    <location>
        <begin position="104"/>
        <end position="135"/>
    </location>
</feature>
<organism evidence="2 3">
    <name type="scientific">Tritrichomonas foetus</name>
    <dbReference type="NCBI Taxonomy" id="1144522"/>
    <lineage>
        <taxon>Eukaryota</taxon>
        <taxon>Metamonada</taxon>
        <taxon>Parabasalia</taxon>
        <taxon>Tritrichomonadida</taxon>
        <taxon>Tritrichomonadidae</taxon>
        <taxon>Tritrichomonas</taxon>
    </lineage>
</organism>
<proteinExistence type="predicted"/>
<accession>A0A1J4J2D2</accession>
<keyword evidence="3" id="KW-1185">Reference proteome</keyword>
<name>A0A1J4J2D2_9EUKA</name>
<dbReference type="EMBL" id="MLAK01001393">
    <property type="protein sequence ID" value="OHS93530.1"/>
    <property type="molecule type" value="Genomic_DNA"/>
</dbReference>
<feature type="compositionally biased region" description="Low complexity" evidence="1">
    <location>
        <begin position="110"/>
        <end position="122"/>
    </location>
</feature>
<evidence type="ECO:0000256" key="1">
    <source>
        <dbReference type="SAM" id="MobiDB-lite"/>
    </source>
</evidence>
<dbReference type="RefSeq" id="XP_068346667.1">
    <property type="nucleotide sequence ID" value="XM_068496210.1"/>
</dbReference>
<reference evidence="2" key="1">
    <citation type="submission" date="2016-10" db="EMBL/GenBank/DDBJ databases">
        <authorList>
            <person name="Benchimol M."/>
            <person name="Almeida L.G."/>
            <person name="Vasconcelos A.T."/>
            <person name="Perreira-Neves A."/>
            <person name="Rosa I.A."/>
            <person name="Tasca T."/>
            <person name="Bogo M.R."/>
            <person name="de Souza W."/>
        </authorList>
    </citation>
    <scope>NUCLEOTIDE SEQUENCE [LARGE SCALE GENOMIC DNA]</scope>
    <source>
        <strain evidence="2">K</strain>
    </source>
</reference>
<dbReference type="GeneID" id="94830914"/>
<comment type="caution">
    <text evidence="2">The sequence shown here is derived from an EMBL/GenBank/DDBJ whole genome shotgun (WGS) entry which is preliminary data.</text>
</comment>
<evidence type="ECO:0000313" key="2">
    <source>
        <dbReference type="EMBL" id="OHS93530.1"/>
    </source>
</evidence>
<dbReference type="AlphaFoldDB" id="A0A1J4J2D2"/>
<protein>
    <submittedName>
        <fullName evidence="2">Uncharacterized protein</fullName>
    </submittedName>
</protein>